<dbReference type="Pfam" id="PF07519">
    <property type="entry name" value="Tannase"/>
    <property type="match status" value="1"/>
</dbReference>
<evidence type="ECO:0000256" key="6">
    <source>
        <dbReference type="ARBA" id="ARBA00022837"/>
    </source>
</evidence>
<evidence type="ECO:0000256" key="4">
    <source>
        <dbReference type="ARBA" id="ARBA00022729"/>
    </source>
</evidence>
<accession>A0A319CYD5</accession>
<evidence type="ECO:0000256" key="2">
    <source>
        <dbReference type="ARBA" id="ARBA00022487"/>
    </source>
</evidence>
<name>A0A319CYD5_9EURO</name>
<evidence type="ECO:0000256" key="7">
    <source>
        <dbReference type="ARBA" id="ARBA00023157"/>
    </source>
</evidence>
<dbReference type="InterPro" id="IPR011118">
    <property type="entry name" value="Tannase/feruloyl_esterase"/>
</dbReference>
<dbReference type="STRING" id="1448320.A0A319CYD5"/>
<dbReference type="OrthoDB" id="3039123at2759"/>
<evidence type="ECO:0000313" key="9">
    <source>
        <dbReference type="EMBL" id="PYH90246.1"/>
    </source>
</evidence>
<dbReference type="InterPro" id="IPR029058">
    <property type="entry name" value="AB_hydrolase_fold"/>
</dbReference>
<proteinExistence type="inferred from homology"/>
<keyword evidence="7" id="KW-1015">Disulfide bond</keyword>
<keyword evidence="3" id="KW-0479">Metal-binding</keyword>
<dbReference type="EMBL" id="KZ825990">
    <property type="protein sequence ID" value="PYH90246.1"/>
    <property type="molecule type" value="Genomic_DNA"/>
</dbReference>
<dbReference type="Gene3D" id="3.40.50.1820">
    <property type="entry name" value="alpha/beta hydrolase"/>
    <property type="match status" value="1"/>
</dbReference>
<keyword evidence="4" id="KW-0732">Signal</keyword>
<keyword evidence="6" id="KW-0106">Calcium</keyword>
<dbReference type="SUPFAM" id="SSF53474">
    <property type="entry name" value="alpha/beta-Hydrolases"/>
    <property type="match status" value="1"/>
</dbReference>
<comment type="similarity">
    <text evidence="1 8">Belongs to the tannase family.</text>
</comment>
<evidence type="ECO:0000256" key="8">
    <source>
        <dbReference type="RuleBase" id="RU361238"/>
    </source>
</evidence>
<sequence>MQIAREMPKQAQGTIALETATASPNRCSPAHLPKPNLPGATILNVQAQEAHNYSAVSLGPGTNDGGRYTINFCNVTVTHTHPGWNDSINTQIWLPLESNWNGRFQALGGGGYSTGFGSIYLTYAVAQGFASASTDGGVSASGGTIPTDLSWSLSSEGNVNWFLLEDYASKATNDMAVIGKQITRGYYGRPARYSYFAGCSGGGRQGLMMAQDYPDVFDGILAVSPAINPETFIPAGYWGVQVMNQDRVFPSPCEIEGFMSKAVEACDRLDGVADGIVSLPGLCHVRAVDFVGQNYTCGGSHVQHTLTAGGAKVVDAAWSGSGSGSEEEGGWFGLNKDADITSYYLPTTCAANGTACTVGNSDLSGNWFQYLVAKDPNFEMSNLPESAFFSMLRESTRKYGSMLGSNNPDLSEFKANGGKIITWHGLADEVIPPNGTVGYYEEVLKLDGKARDFFRFFEAPGVGHCYGGLGPIPNGALSQLMEWVEKDQTPDTLHATKGSNDTARDLCPYPLRQMFVGGDPRNATSFACA</sequence>
<keyword evidence="5 8" id="KW-0378">Hydrolase</keyword>
<dbReference type="AlphaFoldDB" id="A0A319CYD5"/>
<dbReference type="Proteomes" id="UP000247810">
    <property type="component" value="Unassembled WGS sequence"/>
</dbReference>
<evidence type="ECO:0000256" key="3">
    <source>
        <dbReference type="ARBA" id="ARBA00022723"/>
    </source>
</evidence>
<evidence type="ECO:0000256" key="5">
    <source>
        <dbReference type="ARBA" id="ARBA00022801"/>
    </source>
</evidence>
<evidence type="ECO:0000313" key="10">
    <source>
        <dbReference type="Proteomes" id="UP000247810"/>
    </source>
</evidence>
<keyword evidence="10" id="KW-1185">Reference proteome</keyword>
<reference evidence="9 10" key="1">
    <citation type="submission" date="2018-02" db="EMBL/GenBank/DDBJ databases">
        <title>The genomes of Aspergillus section Nigri reveals drivers in fungal speciation.</title>
        <authorList>
            <consortium name="DOE Joint Genome Institute"/>
            <person name="Vesth T.C."/>
            <person name="Nybo J."/>
            <person name="Theobald S."/>
            <person name="Brandl J."/>
            <person name="Frisvad J.C."/>
            <person name="Nielsen K.F."/>
            <person name="Lyhne E.K."/>
            <person name="Kogle M.E."/>
            <person name="Kuo A."/>
            <person name="Riley R."/>
            <person name="Clum A."/>
            <person name="Nolan M."/>
            <person name="Lipzen A."/>
            <person name="Salamov A."/>
            <person name="Henrissat B."/>
            <person name="Wiebenga A."/>
            <person name="De vries R.P."/>
            <person name="Grigoriev I.V."/>
            <person name="Mortensen U.H."/>
            <person name="Andersen M.R."/>
            <person name="Baker S.E."/>
        </authorList>
    </citation>
    <scope>NUCLEOTIDE SEQUENCE [LARGE SCALE GENOMIC DNA]</scope>
    <source>
        <strain evidence="9 10">CBS 707.79</strain>
    </source>
</reference>
<dbReference type="PANTHER" id="PTHR33938:SF8">
    <property type="entry name" value="CARBOXYLIC ESTER HYDROLASE"/>
    <property type="match status" value="1"/>
</dbReference>
<keyword evidence="2" id="KW-0719">Serine esterase</keyword>
<gene>
    <name evidence="9" type="ORF">BO71DRAFT_452891</name>
</gene>
<organism evidence="9 10">
    <name type="scientific">Aspergillus ellipticus CBS 707.79</name>
    <dbReference type="NCBI Taxonomy" id="1448320"/>
    <lineage>
        <taxon>Eukaryota</taxon>
        <taxon>Fungi</taxon>
        <taxon>Dikarya</taxon>
        <taxon>Ascomycota</taxon>
        <taxon>Pezizomycotina</taxon>
        <taxon>Eurotiomycetes</taxon>
        <taxon>Eurotiomycetidae</taxon>
        <taxon>Eurotiales</taxon>
        <taxon>Aspergillaceae</taxon>
        <taxon>Aspergillus</taxon>
        <taxon>Aspergillus subgen. Circumdati</taxon>
    </lineage>
</organism>
<evidence type="ECO:0000256" key="1">
    <source>
        <dbReference type="ARBA" id="ARBA00006249"/>
    </source>
</evidence>
<dbReference type="GO" id="GO:0030600">
    <property type="term" value="F:feruloyl esterase activity"/>
    <property type="evidence" value="ECO:0007669"/>
    <property type="project" value="UniProtKB-ARBA"/>
</dbReference>
<dbReference type="GO" id="GO:0046872">
    <property type="term" value="F:metal ion binding"/>
    <property type="evidence" value="ECO:0007669"/>
    <property type="project" value="UniProtKB-KW"/>
</dbReference>
<dbReference type="EC" id="3.1.1.-" evidence="8"/>
<protein>
    <recommendedName>
        <fullName evidence="8">Carboxylic ester hydrolase</fullName>
        <ecNumber evidence="8">3.1.1.-</ecNumber>
    </recommendedName>
</protein>
<dbReference type="VEuPathDB" id="FungiDB:BO71DRAFT_452891"/>
<dbReference type="PANTHER" id="PTHR33938">
    <property type="entry name" value="FERULOYL ESTERASE B-RELATED"/>
    <property type="match status" value="1"/>
</dbReference>